<dbReference type="SUPFAM" id="SSF52540">
    <property type="entry name" value="P-loop containing nucleoside triphosphate hydrolases"/>
    <property type="match status" value="1"/>
</dbReference>
<dbReference type="InterPro" id="IPR027417">
    <property type="entry name" value="P-loop_NTPase"/>
</dbReference>
<dbReference type="Pfam" id="PF05673">
    <property type="entry name" value="DUF815"/>
    <property type="match status" value="1"/>
</dbReference>
<dbReference type="Gene3D" id="3.40.50.300">
    <property type="entry name" value="P-loop containing nucleotide triphosphate hydrolases"/>
    <property type="match status" value="1"/>
</dbReference>
<dbReference type="Proteomes" id="UP000604730">
    <property type="component" value="Unassembled WGS sequence"/>
</dbReference>
<evidence type="ECO:0000313" key="2">
    <source>
        <dbReference type="EMBL" id="MBK5897532.1"/>
    </source>
</evidence>
<evidence type="ECO:0000256" key="1">
    <source>
        <dbReference type="SAM" id="Coils"/>
    </source>
</evidence>
<name>A0ABS1J067_9FIRM</name>
<comment type="caution">
    <text evidence="2">The sequence shown here is derived from an EMBL/GenBank/DDBJ whole genome shotgun (WGS) entry which is preliminary data.</text>
</comment>
<dbReference type="EMBL" id="JAEPRJ010000001">
    <property type="protein sequence ID" value="MBK5897532.1"/>
    <property type="molecule type" value="Genomic_DNA"/>
</dbReference>
<dbReference type="RefSeq" id="WP_208429008.1">
    <property type="nucleotide sequence ID" value="NZ_JAEPRJ010000001.1"/>
</dbReference>
<keyword evidence="2" id="KW-0547">Nucleotide-binding</keyword>
<feature type="coiled-coil region" evidence="1">
    <location>
        <begin position="142"/>
        <end position="169"/>
    </location>
</feature>
<gene>
    <name evidence="2" type="ORF">JJN12_07040</name>
</gene>
<dbReference type="CDD" id="cd00009">
    <property type="entry name" value="AAA"/>
    <property type="match status" value="1"/>
</dbReference>
<sequence length="445" mass="51145">MSFGIEKLIVYRNLANDEILKEVADIIREFEADATDRDELISRIYNCINKLLAVSTENGFDNNLWQNYLTYLLVMDENPFALSCEKEGDRGGSVVSFVLGDFAIIKGLFHYDFAKVEEELGISCFSVITNYKAIKKADTRINKNVSDKVKDLSRLLNAAKDENEFYERVTEFYKTFGVGKFGLNKSFRISEKDGSIIPITNTVEIRLHELVGYEIQKEKLIANTKAFVDGKRANNCLLYGDAGTGKSSSVKAVLNRFYPDGLRMIEIYKHQFVYLSEILSQIKNRNYRFIIYMDDLSFEEFETEYKYLKAVIEGGLEVRPENVLIYATSNRRHLIRELWSDRTDMEHNQDVHHSDTMQEKLSLADRFGITIGYFAPNQNEYFDIVSGIAGEYPELKLDEKELHNEARKWEIANGGRSGRTARQFVDYLLGSKQSGGIDEKEKNNS</sequence>
<keyword evidence="3" id="KW-1185">Reference proteome</keyword>
<dbReference type="PANTHER" id="PTHR42935">
    <property type="entry name" value="SLR0930 PROTEIN"/>
    <property type="match status" value="1"/>
</dbReference>
<proteinExistence type="predicted"/>
<protein>
    <submittedName>
        <fullName evidence="2">ATP-binding protein</fullName>
    </submittedName>
</protein>
<evidence type="ECO:0000313" key="3">
    <source>
        <dbReference type="Proteomes" id="UP000604730"/>
    </source>
</evidence>
<dbReference type="GO" id="GO:0005524">
    <property type="term" value="F:ATP binding"/>
    <property type="evidence" value="ECO:0007669"/>
    <property type="project" value="UniProtKB-KW"/>
</dbReference>
<dbReference type="PANTHER" id="PTHR42935:SF1">
    <property type="entry name" value="SLR0930 PROTEIN"/>
    <property type="match status" value="1"/>
</dbReference>
<keyword evidence="1" id="KW-0175">Coiled coil</keyword>
<keyword evidence="2" id="KW-0067">ATP-binding</keyword>
<organism evidence="2 3">
    <name type="scientific">Catonella massiliensis</name>
    <dbReference type="NCBI Taxonomy" id="2799636"/>
    <lineage>
        <taxon>Bacteria</taxon>
        <taxon>Bacillati</taxon>
        <taxon>Bacillota</taxon>
        <taxon>Clostridia</taxon>
        <taxon>Lachnospirales</taxon>
        <taxon>Lachnospiraceae</taxon>
        <taxon>Catonella</taxon>
    </lineage>
</organism>
<reference evidence="2 3" key="1">
    <citation type="submission" date="2021-01" db="EMBL/GenBank/DDBJ databases">
        <title>Isolation and description of Catonella massiliensis sp. nov., a novel Catonella species, isolated from a stable periodontitis subject.</title>
        <authorList>
            <person name="Antezack A."/>
            <person name="Boxberger M."/>
            <person name="La Scola B."/>
            <person name="Monnet-Corti V."/>
        </authorList>
    </citation>
    <scope>NUCLEOTIDE SEQUENCE [LARGE SCALE GENOMIC DNA]</scope>
    <source>
        <strain evidence="2 3">Marseille-Q4567</strain>
    </source>
</reference>
<dbReference type="InterPro" id="IPR008533">
    <property type="entry name" value="DUF815"/>
</dbReference>
<accession>A0ABS1J067</accession>